<keyword evidence="3" id="KW-0808">Transferase</keyword>
<comment type="subcellular location">
    <subcellularLocation>
        <location evidence="1">Membrane</location>
        <topology evidence="1">Single-pass type II membrane protein</topology>
    </subcellularLocation>
</comment>
<feature type="transmembrane region" description="Helical" evidence="6">
    <location>
        <begin position="24"/>
        <end position="50"/>
    </location>
</feature>
<evidence type="ECO:0000256" key="1">
    <source>
        <dbReference type="ARBA" id="ARBA00004606"/>
    </source>
</evidence>
<proteinExistence type="predicted"/>
<evidence type="ECO:0000313" key="7">
    <source>
        <dbReference type="Proteomes" id="UP000887569"/>
    </source>
</evidence>
<keyword evidence="6" id="KW-1133">Transmembrane helix</keyword>
<dbReference type="WBParaSite" id="PgR149_g011_t01">
    <property type="protein sequence ID" value="PgR149_g011_t01"/>
    <property type="gene ID" value="PgR149_g011"/>
</dbReference>
<dbReference type="PANTHER" id="PTHR46671">
    <property type="entry name" value="PROTEIN CBG11221"/>
    <property type="match status" value="1"/>
</dbReference>
<dbReference type="GO" id="GO:0016020">
    <property type="term" value="C:membrane"/>
    <property type="evidence" value="ECO:0007669"/>
    <property type="project" value="UniProtKB-SubCell"/>
</dbReference>
<dbReference type="Pfam" id="PF02485">
    <property type="entry name" value="Branch"/>
    <property type="match status" value="1"/>
</dbReference>
<accession>A0A915CG68</accession>
<dbReference type="InterPro" id="IPR003406">
    <property type="entry name" value="Glyco_trans_14"/>
</dbReference>
<evidence type="ECO:0000256" key="5">
    <source>
        <dbReference type="ARBA" id="ARBA00023180"/>
    </source>
</evidence>
<evidence type="ECO:0000256" key="4">
    <source>
        <dbReference type="ARBA" id="ARBA00023136"/>
    </source>
</evidence>
<dbReference type="AlphaFoldDB" id="A0A915CG68"/>
<dbReference type="Proteomes" id="UP000887569">
    <property type="component" value="Unplaced"/>
</dbReference>
<reference evidence="8" key="1">
    <citation type="submission" date="2022-11" db="UniProtKB">
        <authorList>
            <consortium name="WormBaseParasite"/>
        </authorList>
    </citation>
    <scope>IDENTIFICATION</scope>
</reference>
<evidence type="ECO:0000256" key="2">
    <source>
        <dbReference type="ARBA" id="ARBA00022676"/>
    </source>
</evidence>
<keyword evidence="4 6" id="KW-0472">Membrane</keyword>
<evidence type="ECO:0000256" key="3">
    <source>
        <dbReference type="ARBA" id="ARBA00022679"/>
    </source>
</evidence>
<sequence length="317" mass="36565">LSKYELLIRIAKESIRAMRMSHGFFLIILVALFFAVWMLAITHSVSWIVIFELPQQQFVRTELTSRKFEEFSRNGFRFLTNRPNLNGVTTLPIVRNTTISDEDCQQVLDDPSYANQLPTFTIANGDIIDASLSTSCNEIRKRGRYAKRSLSEEESEFPIAFARIVYKDYHLQELLLNVMYAPQNVFCYAIDEKASPLFYEQMTNLSQCFPNVFLTDRHFNVDSAGHNTTRSFLECLHLLRAKPAWKYAILLQNNDIPLKTNYETVEILKALNGSNDINVGPPNKNRIPQNLSWTYQALNLFKGEVSLISSFRSIIRL</sequence>
<organism evidence="7 8">
    <name type="scientific">Parascaris univalens</name>
    <name type="common">Nematode worm</name>
    <dbReference type="NCBI Taxonomy" id="6257"/>
    <lineage>
        <taxon>Eukaryota</taxon>
        <taxon>Metazoa</taxon>
        <taxon>Ecdysozoa</taxon>
        <taxon>Nematoda</taxon>
        <taxon>Chromadorea</taxon>
        <taxon>Rhabditida</taxon>
        <taxon>Spirurina</taxon>
        <taxon>Ascaridomorpha</taxon>
        <taxon>Ascaridoidea</taxon>
        <taxon>Ascarididae</taxon>
        <taxon>Parascaris</taxon>
    </lineage>
</organism>
<evidence type="ECO:0000313" key="8">
    <source>
        <dbReference type="WBParaSite" id="PgR149_g011_t01"/>
    </source>
</evidence>
<name>A0A915CG68_PARUN</name>
<keyword evidence="2" id="KW-0328">Glycosyltransferase</keyword>
<keyword evidence="5" id="KW-0325">Glycoprotein</keyword>
<keyword evidence="6" id="KW-0812">Transmembrane</keyword>
<dbReference type="GO" id="GO:0016757">
    <property type="term" value="F:glycosyltransferase activity"/>
    <property type="evidence" value="ECO:0007669"/>
    <property type="project" value="UniProtKB-KW"/>
</dbReference>
<keyword evidence="7" id="KW-1185">Reference proteome</keyword>
<dbReference type="PANTHER" id="PTHR46671:SF7">
    <property type="entry name" value="CORE-2_I-BRANCHING ENZYME"/>
    <property type="match status" value="1"/>
</dbReference>
<evidence type="ECO:0000256" key="6">
    <source>
        <dbReference type="SAM" id="Phobius"/>
    </source>
</evidence>
<protein>
    <submittedName>
        <fullName evidence="8">Core-2/I-Branching enzyme</fullName>
    </submittedName>
</protein>